<name>A0AAV5E4K7_ELECO</name>
<dbReference type="Proteomes" id="UP001054889">
    <property type="component" value="Unassembled WGS sequence"/>
</dbReference>
<comment type="caution">
    <text evidence="3">The sequence shown here is derived from an EMBL/GenBank/DDBJ whole genome shotgun (WGS) entry which is preliminary data.</text>
</comment>
<comment type="subcellular location">
    <subcellularLocation>
        <location evidence="1">Membrane</location>
    </subcellularLocation>
</comment>
<dbReference type="PANTHER" id="PTHR31415:SF67">
    <property type="entry name" value="OS04G0114300 PROTEIN"/>
    <property type="match status" value="1"/>
</dbReference>
<evidence type="ECO:0000256" key="2">
    <source>
        <dbReference type="ARBA" id="ARBA00023136"/>
    </source>
</evidence>
<evidence type="ECO:0008006" key="5">
    <source>
        <dbReference type="Google" id="ProtNLM"/>
    </source>
</evidence>
<evidence type="ECO:0000256" key="1">
    <source>
        <dbReference type="ARBA" id="ARBA00004370"/>
    </source>
</evidence>
<dbReference type="GO" id="GO:0098542">
    <property type="term" value="P:defense response to other organism"/>
    <property type="evidence" value="ECO:0007669"/>
    <property type="project" value="InterPro"/>
</dbReference>
<keyword evidence="2" id="KW-0472">Membrane</keyword>
<reference evidence="3" key="1">
    <citation type="journal article" date="2018" name="DNA Res.">
        <title>Multiple hybrid de novo genome assembly of finger millet, an orphan allotetraploid crop.</title>
        <authorList>
            <person name="Hatakeyama M."/>
            <person name="Aluri S."/>
            <person name="Balachadran M.T."/>
            <person name="Sivarajan S.R."/>
            <person name="Patrignani A."/>
            <person name="Gruter S."/>
            <person name="Poveda L."/>
            <person name="Shimizu-Inatsugi R."/>
            <person name="Baeten J."/>
            <person name="Francoijs K.J."/>
            <person name="Nataraja K.N."/>
            <person name="Reddy Y.A.N."/>
            <person name="Phadnis S."/>
            <person name="Ravikumar R.L."/>
            <person name="Schlapbach R."/>
            <person name="Sreeman S.M."/>
            <person name="Shimizu K.K."/>
        </authorList>
    </citation>
    <scope>NUCLEOTIDE SEQUENCE</scope>
</reference>
<dbReference type="GO" id="GO:0005886">
    <property type="term" value="C:plasma membrane"/>
    <property type="evidence" value="ECO:0007669"/>
    <property type="project" value="TreeGrafter"/>
</dbReference>
<dbReference type="EMBL" id="BQKI01000073">
    <property type="protein sequence ID" value="GJN17385.1"/>
    <property type="molecule type" value="Genomic_DNA"/>
</dbReference>
<dbReference type="GO" id="GO:0009506">
    <property type="term" value="C:plasmodesma"/>
    <property type="evidence" value="ECO:0007669"/>
    <property type="project" value="TreeGrafter"/>
</dbReference>
<sequence length="220" mass="23755">MDDDDCCVGCCLGCCTCVLESLCNCCCILIALVLIGVLVPAYGVVSPVRAAVEDASLSRFALANANGTALAYDLALTVALRNRNWAMRADHAAPLDAELRFAGRRLDGVRLADGTGEEWKRRSIDPHGREEFPVLAASAKEGVELDGHALAEFARQSAVGVFEMELRLTGAFRYRPVHAGGSRRMDVTCPLKMVVEASSPHAAPETRIMVPVFDKVVRCY</sequence>
<accession>A0AAV5E4K7</accession>
<dbReference type="InterPro" id="IPR044839">
    <property type="entry name" value="NDR1-like"/>
</dbReference>
<evidence type="ECO:0000313" key="3">
    <source>
        <dbReference type="EMBL" id="GJN17385.1"/>
    </source>
</evidence>
<dbReference type="PANTHER" id="PTHR31415">
    <property type="entry name" value="OS05G0367900 PROTEIN"/>
    <property type="match status" value="1"/>
</dbReference>
<protein>
    <recommendedName>
        <fullName evidence="5">Late embryogenesis abundant protein LEA-2 subgroup domain-containing protein</fullName>
    </recommendedName>
</protein>
<organism evidence="3 4">
    <name type="scientific">Eleusine coracana subsp. coracana</name>
    <dbReference type="NCBI Taxonomy" id="191504"/>
    <lineage>
        <taxon>Eukaryota</taxon>
        <taxon>Viridiplantae</taxon>
        <taxon>Streptophyta</taxon>
        <taxon>Embryophyta</taxon>
        <taxon>Tracheophyta</taxon>
        <taxon>Spermatophyta</taxon>
        <taxon>Magnoliopsida</taxon>
        <taxon>Liliopsida</taxon>
        <taxon>Poales</taxon>
        <taxon>Poaceae</taxon>
        <taxon>PACMAD clade</taxon>
        <taxon>Chloridoideae</taxon>
        <taxon>Cynodonteae</taxon>
        <taxon>Eleusininae</taxon>
        <taxon>Eleusine</taxon>
    </lineage>
</organism>
<keyword evidence="4" id="KW-1185">Reference proteome</keyword>
<reference evidence="3" key="2">
    <citation type="submission" date="2021-12" db="EMBL/GenBank/DDBJ databases">
        <title>Resequencing data analysis of finger millet.</title>
        <authorList>
            <person name="Hatakeyama M."/>
            <person name="Aluri S."/>
            <person name="Balachadran M.T."/>
            <person name="Sivarajan S.R."/>
            <person name="Poveda L."/>
            <person name="Shimizu-Inatsugi R."/>
            <person name="Schlapbach R."/>
            <person name="Sreeman S.M."/>
            <person name="Shimizu K.K."/>
        </authorList>
    </citation>
    <scope>NUCLEOTIDE SEQUENCE</scope>
</reference>
<evidence type="ECO:0000313" key="4">
    <source>
        <dbReference type="Proteomes" id="UP001054889"/>
    </source>
</evidence>
<gene>
    <name evidence="3" type="primary">gb04447</name>
    <name evidence="3" type="ORF">PR202_gb04447</name>
</gene>
<dbReference type="AlphaFoldDB" id="A0AAV5E4K7"/>
<proteinExistence type="predicted"/>